<dbReference type="InterPro" id="IPR039197">
    <property type="entry name" value="Mrs1/Cce1"/>
</dbReference>
<protein>
    <recommendedName>
        <fullName evidence="2">SAP domain-containing protein</fullName>
    </recommendedName>
</protein>
<feature type="region of interest" description="Disordered" evidence="1">
    <location>
        <begin position="340"/>
        <end position="374"/>
    </location>
</feature>
<organism evidence="3 4">
    <name type="scientific">Mortierella alpina</name>
    <name type="common">Oleaginous fungus</name>
    <name type="synonym">Mortierella renispora</name>
    <dbReference type="NCBI Taxonomy" id="64518"/>
    <lineage>
        <taxon>Eukaryota</taxon>
        <taxon>Fungi</taxon>
        <taxon>Fungi incertae sedis</taxon>
        <taxon>Mucoromycota</taxon>
        <taxon>Mortierellomycotina</taxon>
        <taxon>Mortierellomycetes</taxon>
        <taxon>Mortierellales</taxon>
        <taxon>Mortierellaceae</taxon>
        <taxon>Mortierella</taxon>
    </lineage>
</organism>
<feature type="domain" description="SAP" evidence="2">
    <location>
        <begin position="83"/>
        <end position="117"/>
    </location>
</feature>
<dbReference type="AlphaFoldDB" id="A0A9P8A946"/>
<feature type="compositionally biased region" description="Low complexity" evidence="1">
    <location>
        <begin position="204"/>
        <end position="216"/>
    </location>
</feature>
<dbReference type="Pfam" id="PF09159">
    <property type="entry name" value="Ydc2-catalyt"/>
    <property type="match status" value="1"/>
</dbReference>
<dbReference type="InterPro" id="IPR015242">
    <property type="entry name" value="Ydc2_cat"/>
</dbReference>
<evidence type="ECO:0000313" key="3">
    <source>
        <dbReference type="EMBL" id="KAG9325110.1"/>
    </source>
</evidence>
<dbReference type="Gene3D" id="3.30.420.10">
    <property type="entry name" value="Ribonuclease H-like superfamily/Ribonuclease H"/>
    <property type="match status" value="1"/>
</dbReference>
<dbReference type="GO" id="GO:0003676">
    <property type="term" value="F:nucleic acid binding"/>
    <property type="evidence" value="ECO:0007669"/>
    <property type="project" value="InterPro"/>
</dbReference>
<evidence type="ECO:0000256" key="1">
    <source>
        <dbReference type="SAM" id="MobiDB-lite"/>
    </source>
</evidence>
<dbReference type="InterPro" id="IPR003034">
    <property type="entry name" value="SAP_dom"/>
</dbReference>
<reference evidence="3" key="1">
    <citation type="submission" date="2021-07" db="EMBL/GenBank/DDBJ databases">
        <title>Draft genome of Mortierella alpina, strain LL118, isolated from an aspen leaf litter sample.</title>
        <authorList>
            <person name="Yang S."/>
            <person name="Vinatzer B.A."/>
        </authorList>
    </citation>
    <scope>NUCLEOTIDE SEQUENCE</scope>
    <source>
        <strain evidence="3">LL118</strain>
    </source>
</reference>
<dbReference type="SUPFAM" id="SSF53098">
    <property type="entry name" value="Ribonuclease H-like"/>
    <property type="match status" value="1"/>
</dbReference>
<dbReference type="EMBL" id="JAIFTL010000048">
    <property type="protein sequence ID" value="KAG9325110.1"/>
    <property type="molecule type" value="Genomic_DNA"/>
</dbReference>
<dbReference type="PANTHER" id="PTHR28072">
    <property type="entry name" value="CRUCIFORM CUTTING ENDONUCLEASE 1, MITOCHONDRIAL-RELATED"/>
    <property type="match status" value="1"/>
</dbReference>
<dbReference type="InterPro" id="IPR036397">
    <property type="entry name" value="RNaseH_sf"/>
</dbReference>
<dbReference type="Proteomes" id="UP000717515">
    <property type="component" value="Unassembled WGS sequence"/>
</dbReference>
<dbReference type="InterPro" id="IPR012337">
    <property type="entry name" value="RNaseH-like_sf"/>
</dbReference>
<gene>
    <name evidence="3" type="ORF">KVV02_006772</name>
</gene>
<dbReference type="PROSITE" id="PS50800">
    <property type="entry name" value="SAP"/>
    <property type="match status" value="1"/>
</dbReference>
<proteinExistence type="predicted"/>
<sequence length="453" mass="50926">MLIRLCTKRLPAPWLDLCKAHGPQQQFVPSRPPNVALARSFLLVRALHAWQNHSTVRPDQQELSTLALQPKGNDFRLQLDHSLSKLAIKDLSILLEATGQPLTGTKPILINRLSTYLASIIRNIEEISKPSLTATSCDLSIQQIKDKILPQSIVSIDIGVRNLAWVELSREGEILRWSIEDMLVPANFPGPTTSLKTQLGLLTPSASEPSLESPLPKRTSKNRKRDPAPPYDPRTVATRLDEVLRTIMSSGSVQGVIIERQRFRTGGMHAVLDVTFKCGVIEGMIHTWLAFWQHDWNLKNQARSKQDWQEAIITKGREAVFIESVPPRAVATWWGIGASSRRSPADVEPISEGEKGSPSPGKRLPEEKKEYSAKKGQSRAIVDAWINNDTAARDLPTCLKVKCNNALREWYSQEKKRDDLSDCLLQAVAWFEWKGRAIEEAVERFRGISRPLR</sequence>
<name>A0A9P8A946_MORAP</name>
<accession>A0A9P8A946</accession>
<feature type="compositionally biased region" description="Basic and acidic residues" evidence="1">
    <location>
        <begin position="363"/>
        <end position="373"/>
    </location>
</feature>
<evidence type="ECO:0000259" key="2">
    <source>
        <dbReference type="PROSITE" id="PS50800"/>
    </source>
</evidence>
<dbReference type="GO" id="GO:0005737">
    <property type="term" value="C:cytoplasm"/>
    <property type="evidence" value="ECO:0007669"/>
    <property type="project" value="UniProtKB-ARBA"/>
</dbReference>
<feature type="region of interest" description="Disordered" evidence="1">
    <location>
        <begin position="204"/>
        <end position="234"/>
    </location>
</feature>
<evidence type="ECO:0000313" key="4">
    <source>
        <dbReference type="Proteomes" id="UP000717515"/>
    </source>
</evidence>
<dbReference type="PANTHER" id="PTHR28072:SF1">
    <property type="entry name" value="CRUCIFORM CUTTING ENDONUCLEASE 1, MITOCHONDRIAL-RELATED"/>
    <property type="match status" value="1"/>
</dbReference>
<comment type="caution">
    <text evidence="3">The sequence shown here is derived from an EMBL/GenBank/DDBJ whole genome shotgun (WGS) entry which is preliminary data.</text>
</comment>